<feature type="domain" description="Myb-like" evidence="7">
    <location>
        <begin position="119"/>
        <end position="171"/>
    </location>
</feature>
<organism evidence="10 11">
    <name type="scientific">Iris pallida</name>
    <name type="common">Sweet iris</name>
    <dbReference type="NCBI Taxonomy" id="29817"/>
    <lineage>
        <taxon>Eukaryota</taxon>
        <taxon>Viridiplantae</taxon>
        <taxon>Streptophyta</taxon>
        <taxon>Embryophyta</taxon>
        <taxon>Tracheophyta</taxon>
        <taxon>Spermatophyta</taxon>
        <taxon>Magnoliopsida</taxon>
        <taxon>Liliopsida</taxon>
        <taxon>Asparagales</taxon>
        <taxon>Iridaceae</taxon>
        <taxon>Iridoideae</taxon>
        <taxon>Irideae</taxon>
        <taxon>Iris</taxon>
    </lineage>
</organism>
<dbReference type="InterPro" id="IPR052245">
    <property type="entry name" value="Plant_Stress_Dev_TF"/>
</dbReference>
<evidence type="ECO:0000259" key="7">
    <source>
        <dbReference type="PROSITE" id="PS50090"/>
    </source>
</evidence>
<sequence length="333" mass="36307">MYITRIFVSNPNHQLFLYFSTASERERERMHQDSCTPRSPPGKEKGLKLFGVRIVDAAEEEREEAEEEEEVMRKCFSMGNLASAAGPAKPELSAAGDHGGYLSDGGLVQNSKRRGGGSHERKRGVPWTEEEHRTFLAGLEKLGKGDWRGISRNFVTTRTPTQVASHAQKYFLRQSNPNKKKRRSSLFDVVINENATCTPPETPTGGVGEEANYQLAQDNYMAGATSSAANHVGSAGAEASQALMMATSSNIVPSFSNVGLMTEGFSSRGPMYPVAFYSNPSALTLAPNFLELSSLPDRPTRPQPPTIESSDLELRIAPPRPQPLPPAGAIRVI</sequence>
<evidence type="ECO:0000259" key="8">
    <source>
        <dbReference type="PROSITE" id="PS51293"/>
    </source>
</evidence>
<evidence type="ECO:0000259" key="9">
    <source>
        <dbReference type="PROSITE" id="PS51294"/>
    </source>
</evidence>
<dbReference type="GO" id="GO:0009744">
    <property type="term" value="P:response to sucrose"/>
    <property type="evidence" value="ECO:0007669"/>
    <property type="project" value="UniProtKB-ARBA"/>
</dbReference>
<proteinExistence type="predicted"/>
<dbReference type="GO" id="GO:0009739">
    <property type="term" value="P:response to gibberellin"/>
    <property type="evidence" value="ECO:0007669"/>
    <property type="project" value="TreeGrafter"/>
</dbReference>
<comment type="caution">
    <text evidence="10">The sequence shown here is derived from an EMBL/GenBank/DDBJ whole genome shotgun (WGS) entry which is preliminary data.</text>
</comment>
<dbReference type="InterPro" id="IPR006447">
    <property type="entry name" value="Myb_dom_plants"/>
</dbReference>
<dbReference type="PROSITE" id="PS51294">
    <property type="entry name" value="HTH_MYB"/>
    <property type="match status" value="1"/>
</dbReference>
<keyword evidence="11" id="KW-1185">Reference proteome</keyword>
<feature type="domain" description="HTH myb-type" evidence="9">
    <location>
        <begin position="119"/>
        <end position="175"/>
    </location>
</feature>
<dbReference type="PANTHER" id="PTHR44191">
    <property type="entry name" value="TRANSCRIPTION FACTOR KUA1"/>
    <property type="match status" value="1"/>
</dbReference>
<dbReference type="SMART" id="SM00717">
    <property type="entry name" value="SANT"/>
    <property type="match status" value="1"/>
</dbReference>
<dbReference type="InterPro" id="IPR001005">
    <property type="entry name" value="SANT/Myb"/>
</dbReference>
<reference evidence="10" key="2">
    <citation type="submission" date="2023-04" db="EMBL/GenBank/DDBJ databases">
        <authorList>
            <person name="Bruccoleri R.E."/>
            <person name="Oakeley E.J."/>
            <person name="Faust A.-M."/>
            <person name="Dessus-Babus S."/>
            <person name="Altorfer M."/>
            <person name="Burckhardt D."/>
            <person name="Oertli M."/>
            <person name="Naumann U."/>
            <person name="Petersen F."/>
            <person name="Wong J."/>
        </authorList>
    </citation>
    <scope>NUCLEOTIDE SEQUENCE</scope>
    <source>
        <strain evidence="10">GSM-AAB239-AS_SAM_17_03QT</strain>
        <tissue evidence="10">Leaf</tissue>
    </source>
</reference>
<keyword evidence="5" id="KW-0539">Nucleus</keyword>
<dbReference type="InterPro" id="IPR017884">
    <property type="entry name" value="SANT_dom"/>
</dbReference>
<feature type="region of interest" description="Disordered" evidence="6">
    <location>
        <begin position="103"/>
        <end position="126"/>
    </location>
</feature>
<dbReference type="GO" id="GO:0003677">
    <property type="term" value="F:DNA binding"/>
    <property type="evidence" value="ECO:0007669"/>
    <property type="project" value="UniProtKB-KW"/>
</dbReference>
<comment type="subcellular location">
    <subcellularLocation>
        <location evidence="1">Nucleus</location>
    </subcellularLocation>
</comment>
<evidence type="ECO:0000256" key="3">
    <source>
        <dbReference type="ARBA" id="ARBA00023125"/>
    </source>
</evidence>
<dbReference type="NCBIfam" id="TIGR01557">
    <property type="entry name" value="myb_SHAQKYF"/>
    <property type="match status" value="1"/>
</dbReference>
<dbReference type="Gene3D" id="1.10.10.60">
    <property type="entry name" value="Homeodomain-like"/>
    <property type="match status" value="1"/>
</dbReference>
<dbReference type="CDD" id="cd00167">
    <property type="entry name" value="SANT"/>
    <property type="match status" value="1"/>
</dbReference>
<evidence type="ECO:0000256" key="4">
    <source>
        <dbReference type="ARBA" id="ARBA00023163"/>
    </source>
</evidence>
<protein>
    <submittedName>
        <fullName evidence="10">Transcription factor MYB1R1-like isoform X3</fullName>
    </submittedName>
</protein>
<dbReference type="Proteomes" id="UP001140949">
    <property type="component" value="Unassembled WGS sequence"/>
</dbReference>
<dbReference type="FunFam" id="1.10.10.60:FF:000009">
    <property type="entry name" value="transcription factor MYB1R1"/>
    <property type="match status" value="1"/>
</dbReference>
<gene>
    <name evidence="10" type="ORF">M6B38_326015</name>
</gene>
<keyword evidence="3" id="KW-0238">DNA-binding</keyword>
<dbReference type="PROSITE" id="PS51293">
    <property type="entry name" value="SANT"/>
    <property type="match status" value="1"/>
</dbReference>
<dbReference type="InterPro" id="IPR017930">
    <property type="entry name" value="Myb_dom"/>
</dbReference>
<dbReference type="Pfam" id="PF00249">
    <property type="entry name" value="Myb_DNA-binding"/>
    <property type="match status" value="1"/>
</dbReference>
<accession>A0AAX6H7G3</accession>
<name>A0AAX6H7G3_IRIPA</name>
<evidence type="ECO:0000313" key="10">
    <source>
        <dbReference type="EMBL" id="KAJ6836537.1"/>
    </source>
</evidence>
<feature type="compositionally biased region" description="Basic residues" evidence="6">
    <location>
        <begin position="111"/>
        <end position="124"/>
    </location>
</feature>
<dbReference type="GO" id="GO:0005634">
    <property type="term" value="C:nucleus"/>
    <property type="evidence" value="ECO:0007669"/>
    <property type="project" value="UniProtKB-SubCell"/>
</dbReference>
<dbReference type="InterPro" id="IPR009057">
    <property type="entry name" value="Homeodomain-like_sf"/>
</dbReference>
<evidence type="ECO:0000256" key="6">
    <source>
        <dbReference type="SAM" id="MobiDB-lite"/>
    </source>
</evidence>
<keyword evidence="2" id="KW-0805">Transcription regulation</keyword>
<dbReference type="SUPFAM" id="SSF46689">
    <property type="entry name" value="Homeodomain-like"/>
    <property type="match status" value="1"/>
</dbReference>
<evidence type="ECO:0000256" key="2">
    <source>
        <dbReference type="ARBA" id="ARBA00023015"/>
    </source>
</evidence>
<evidence type="ECO:0000256" key="5">
    <source>
        <dbReference type="ARBA" id="ARBA00023242"/>
    </source>
</evidence>
<dbReference type="PROSITE" id="PS50090">
    <property type="entry name" value="MYB_LIKE"/>
    <property type="match status" value="1"/>
</dbReference>
<dbReference type="GO" id="GO:0006355">
    <property type="term" value="P:regulation of DNA-templated transcription"/>
    <property type="evidence" value="ECO:0007669"/>
    <property type="project" value="UniProtKB-ARBA"/>
</dbReference>
<keyword evidence="4" id="KW-0804">Transcription</keyword>
<evidence type="ECO:0000256" key="1">
    <source>
        <dbReference type="ARBA" id="ARBA00004123"/>
    </source>
</evidence>
<dbReference type="GO" id="GO:0009723">
    <property type="term" value="P:response to ethylene"/>
    <property type="evidence" value="ECO:0007669"/>
    <property type="project" value="TreeGrafter"/>
</dbReference>
<dbReference type="EMBL" id="JANAVB010011999">
    <property type="protein sequence ID" value="KAJ6836537.1"/>
    <property type="molecule type" value="Genomic_DNA"/>
</dbReference>
<evidence type="ECO:0000313" key="11">
    <source>
        <dbReference type="Proteomes" id="UP001140949"/>
    </source>
</evidence>
<reference evidence="10" key="1">
    <citation type="journal article" date="2023" name="GigaByte">
        <title>Genome assembly of the bearded iris, Iris pallida Lam.</title>
        <authorList>
            <person name="Bruccoleri R.E."/>
            <person name="Oakeley E.J."/>
            <person name="Faust A.M.E."/>
            <person name="Altorfer M."/>
            <person name="Dessus-Babus S."/>
            <person name="Burckhardt D."/>
            <person name="Oertli M."/>
            <person name="Naumann U."/>
            <person name="Petersen F."/>
            <person name="Wong J."/>
        </authorList>
    </citation>
    <scope>NUCLEOTIDE SEQUENCE</scope>
    <source>
        <strain evidence="10">GSM-AAB239-AS_SAM_17_03QT</strain>
    </source>
</reference>
<dbReference type="AlphaFoldDB" id="A0AAX6H7G3"/>
<feature type="domain" description="SANT" evidence="8">
    <location>
        <begin position="122"/>
        <end position="175"/>
    </location>
</feature>
<dbReference type="PANTHER" id="PTHR44191:SF61">
    <property type="entry name" value="OS08G0151000 PROTEIN"/>
    <property type="match status" value="1"/>
</dbReference>